<dbReference type="GO" id="GO:0045332">
    <property type="term" value="P:phospholipid translocation"/>
    <property type="evidence" value="ECO:0007669"/>
    <property type="project" value="TreeGrafter"/>
</dbReference>
<dbReference type="GO" id="GO:0140326">
    <property type="term" value="F:ATPase-coupled intramembrane lipid transporter activity"/>
    <property type="evidence" value="ECO:0007669"/>
    <property type="project" value="TreeGrafter"/>
</dbReference>
<gene>
    <name evidence="3" type="ORF">AXG93_4031s1000</name>
</gene>
<evidence type="ECO:0000313" key="4">
    <source>
        <dbReference type="Proteomes" id="UP000077202"/>
    </source>
</evidence>
<accession>A0A176WCY6</accession>
<sequence>MRFSKLYTYTACVRPGGGTTDEFPAGGGPEFSIVVFCNTPEKHFQQPAYKYKSNYVSTTKYNLITFLPKALFEQFRRVANLYFLLAGAISLTPVAPYSAASLIAPLVFVVGVSMIKEAVEDSRRFTQDQEINNRKIKVHSGQGKFKARAWKKLRVGDVVEGVLEVAAVGSGRFGWVLAVGVGGRSVFGSGQCVANDVCTLYVFLSLDAIEHNLHSKACPGDVHGHLDFYCLSSNGECSSQHVHTSVSWYSLFHSVHGVWKEVYSIDHSELEVLLASICKSDLSTLAMDLSSIKWSPLLAMAYVLGISFLHSGKLSLPHILKLKAEMTVETVDSNSWLYTWNQSLVKGTDKPPRYVISQNFTNVDYPDEYYPTCVYVDYDEDAGDDINTDSCAWGSGFIEFEYLFVKRAPGCAPKNKNGYIVQIKPYAFDGLGPDRDYCFSAVKEAGVTPTIQKCNSSDEKQLFFVNVPFKPRKPWM</sequence>
<dbReference type="AlphaFoldDB" id="A0A176WCY6"/>
<comment type="caution">
    <text evidence="3">The sequence shown here is derived from an EMBL/GenBank/DDBJ whole genome shotgun (WGS) entry which is preliminary data.</text>
</comment>
<keyword evidence="4" id="KW-1185">Reference proteome</keyword>
<evidence type="ECO:0000313" key="3">
    <source>
        <dbReference type="EMBL" id="OAE31050.1"/>
    </source>
</evidence>
<name>A0A176WCY6_MARPO</name>
<reference evidence="3" key="1">
    <citation type="submission" date="2016-03" db="EMBL/GenBank/DDBJ databases">
        <title>Mechanisms controlling the formation of the plant cell surface in tip-growing cells are functionally conserved among land plants.</title>
        <authorList>
            <person name="Honkanen S."/>
            <person name="Jones V.A."/>
            <person name="Morieri G."/>
            <person name="Champion C."/>
            <person name="Hetherington A.J."/>
            <person name="Kelly S."/>
            <person name="Saint-Marcoux D."/>
            <person name="Proust H."/>
            <person name="Prescott H."/>
            <person name="Dolan L."/>
        </authorList>
    </citation>
    <scope>NUCLEOTIDE SEQUENCE [LARGE SCALE GENOMIC DNA]</scope>
    <source>
        <tissue evidence="3">Whole gametophyte</tissue>
    </source>
</reference>
<organism evidence="3 4">
    <name type="scientific">Marchantia polymorpha subsp. ruderalis</name>
    <dbReference type="NCBI Taxonomy" id="1480154"/>
    <lineage>
        <taxon>Eukaryota</taxon>
        <taxon>Viridiplantae</taxon>
        <taxon>Streptophyta</taxon>
        <taxon>Embryophyta</taxon>
        <taxon>Marchantiophyta</taxon>
        <taxon>Marchantiopsida</taxon>
        <taxon>Marchantiidae</taxon>
        <taxon>Marchantiales</taxon>
        <taxon>Marchantiaceae</taxon>
        <taxon>Marchantia</taxon>
    </lineage>
</organism>
<keyword evidence="1" id="KW-0812">Transmembrane</keyword>
<evidence type="ECO:0000256" key="1">
    <source>
        <dbReference type="SAM" id="Phobius"/>
    </source>
</evidence>
<dbReference type="Pfam" id="PF16209">
    <property type="entry name" value="PhoLip_ATPase_N"/>
    <property type="match status" value="1"/>
</dbReference>
<dbReference type="EMBL" id="LVLJ01001187">
    <property type="protein sequence ID" value="OAE31050.1"/>
    <property type="molecule type" value="Genomic_DNA"/>
</dbReference>
<dbReference type="SUPFAM" id="SSF81665">
    <property type="entry name" value="Calcium ATPase, transmembrane domain M"/>
    <property type="match status" value="1"/>
</dbReference>
<dbReference type="InterPro" id="IPR032631">
    <property type="entry name" value="P-type_ATPase_N"/>
</dbReference>
<dbReference type="PANTHER" id="PTHR24092">
    <property type="entry name" value="PROBABLE PHOSPHOLIPID-TRANSPORTING ATPASE"/>
    <property type="match status" value="1"/>
</dbReference>
<keyword evidence="1" id="KW-0472">Membrane</keyword>
<keyword evidence="1" id="KW-1133">Transmembrane helix</keyword>
<dbReference type="GO" id="GO:0005886">
    <property type="term" value="C:plasma membrane"/>
    <property type="evidence" value="ECO:0007669"/>
    <property type="project" value="TreeGrafter"/>
</dbReference>
<evidence type="ECO:0000259" key="2">
    <source>
        <dbReference type="Pfam" id="PF16209"/>
    </source>
</evidence>
<dbReference type="PANTHER" id="PTHR24092:SF150">
    <property type="entry name" value="PHOSPHOLIPID-TRANSPORTING ATPASE"/>
    <property type="match status" value="1"/>
</dbReference>
<feature type="domain" description="P-type ATPase N-terminal" evidence="2">
    <location>
        <begin position="36"/>
        <end position="101"/>
    </location>
</feature>
<feature type="transmembrane region" description="Helical" evidence="1">
    <location>
        <begin position="78"/>
        <end position="96"/>
    </location>
</feature>
<proteinExistence type="predicted"/>
<protein>
    <recommendedName>
        <fullName evidence="2">P-type ATPase N-terminal domain-containing protein</fullName>
    </recommendedName>
</protein>
<dbReference type="InterPro" id="IPR023298">
    <property type="entry name" value="ATPase_P-typ_TM_dom_sf"/>
</dbReference>
<dbReference type="Proteomes" id="UP000077202">
    <property type="component" value="Unassembled WGS sequence"/>
</dbReference>